<evidence type="ECO:0000313" key="2">
    <source>
        <dbReference type="EMBL" id="RSH84479.1"/>
    </source>
</evidence>
<reference evidence="2 3" key="1">
    <citation type="submission" date="2018-11" db="EMBL/GenBank/DDBJ databases">
        <title>Genome sequence of Apiotrichum porosum DSM 27194.</title>
        <authorList>
            <person name="Aliyu H."/>
            <person name="Gorte O."/>
            <person name="Ochsenreither K."/>
        </authorList>
    </citation>
    <scope>NUCLEOTIDE SEQUENCE [LARGE SCALE GENOMIC DNA]</scope>
    <source>
        <strain evidence="2 3">DSM 27194</strain>
    </source>
</reference>
<dbReference type="Proteomes" id="UP000279236">
    <property type="component" value="Unassembled WGS sequence"/>
</dbReference>
<gene>
    <name evidence="2" type="ORF">EHS24_006000</name>
</gene>
<dbReference type="GeneID" id="39590543"/>
<name>A0A427Y057_9TREE</name>
<feature type="compositionally biased region" description="Basic and acidic residues" evidence="1">
    <location>
        <begin position="76"/>
        <end position="90"/>
    </location>
</feature>
<sequence>MPRSARGRPASSTTARPFSPSPPRDNVHSSSRPPSLLFGAAPTGGLVVSPGLNLAALPPTPTFGSSKGSTIWPSLAHERDPMDDWADNNRGRPQRQSPSGHSTAFSDCLVHELGWIDQILGQFTPHEHRPLQAGVSQQQHGAA</sequence>
<feature type="compositionally biased region" description="Polar residues" evidence="1">
    <location>
        <begin position="94"/>
        <end position="104"/>
    </location>
</feature>
<organism evidence="2 3">
    <name type="scientific">Apiotrichum porosum</name>
    <dbReference type="NCBI Taxonomy" id="105984"/>
    <lineage>
        <taxon>Eukaryota</taxon>
        <taxon>Fungi</taxon>
        <taxon>Dikarya</taxon>
        <taxon>Basidiomycota</taxon>
        <taxon>Agaricomycotina</taxon>
        <taxon>Tremellomycetes</taxon>
        <taxon>Trichosporonales</taxon>
        <taxon>Trichosporonaceae</taxon>
        <taxon>Apiotrichum</taxon>
    </lineage>
</organism>
<accession>A0A427Y057</accession>
<feature type="compositionally biased region" description="Polar residues" evidence="1">
    <location>
        <begin position="62"/>
        <end position="72"/>
    </location>
</feature>
<proteinExistence type="predicted"/>
<dbReference type="OrthoDB" id="2564953at2759"/>
<comment type="caution">
    <text evidence="2">The sequence shown here is derived from an EMBL/GenBank/DDBJ whole genome shotgun (WGS) entry which is preliminary data.</text>
</comment>
<keyword evidence="3" id="KW-1185">Reference proteome</keyword>
<evidence type="ECO:0000313" key="3">
    <source>
        <dbReference type="Proteomes" id="UP000279236"/>
    </source>
</evidence>
<protein>
    <submittedName>
        <fullName evidence="2">Uncharacterized protein</fullName>
    </submittedName>
</protein>
<feature type="region of interest" description="Disordered" evidence="1">
    <location>
        <begin position="1"/>
        <end position="104"/>
    </location>
</feature>
<evidence type="ECO:0000256" key="1">
    <source>
        <dbReference type="SAM" id="MobiDB-lite"/>
    </source>
</evidence>
<dbReference type="AlphaFoldDB" id="A0A427Y057"/>
<dbReference type="EMBL" id="RSCE01000003">
    <property type="protein sequence ID" value="RSH84479.1"/>
    <property type="molecule type" value="Genomic_DNA"/>
</dbReference>
<dbReference type="RefSeq" id="XP_028477927.1">
    <property type="nucleotide sequence ID" value="XM_028621475.1"/>
</dbReference>